<dbReference type="Gene3D" id="3.90.70.120">
    <property type="match status" value="3"/>
</dbReference>
<evidence type="ECO:0000256" key="2">
    <source>
        <dbReference type="SAM" id="MobiDB-lite"/>
    </source>
</evidence>
<feature type="region of interest" description="Disordered" evidence="2">
    <location>
        <begin position="1361"/>
        <end position="1393"/>
    </location>
</feature>
<feature type="compositionally biased region" description="Acidic residues" evidence="2">
    <location>
        <begin position="1367"/>
        <end position="1378"/>
    </location>
</feature>
<evidence type="ECO:0000313" key="4">
    <source>
        <dbReference type="Proteomes" id="UP001652620"/>
    </source>
</evidence>
<feature type="region of interest" description="Disordered" evidence="2">
    <location>
        <begin position="127"/>
        <end position="173"/>
    </location>
</feature>
<accession>A0A034V5I3</accession>
<sequence length="1747" mass="201734">MLKKFVNLQSDVSPSKNPYEVRTYMGDSPNSPDWKIEMCEKVRKCDRPENSTISKVMTIEDELRRLNQKVKESRFQREIKKKCSKTDDYLLCTNPQRTPSELKEHSIMRERFLRVAYDLTRRVHDGSEMPLKAPSHIELVSPVPSQAESEGDATGEEEDEEGEKSVKPQMASPSCSLDVIYKPSAKMLELKRPKSGMFHNQTERPLPPLDEDDIPYSNYNPRILQQKFDEQNLDRVDLIQGRDPNDLWTWNIGLQQHESNLDRAFLDASVPKFDCRHLELTTFKIPNDLDKTFTAEIVFGTLAIQPDDKPKPKFSYFNRPKEIACMFAAYVESFRFNPDFWTSETLDGILTTGEKLLKKSTNLNYKSEDNDFDIIPQIVEKQAEIGFKLHFTGPIDSEPNIYKVLSLYFLKYNAAVLVAKGIYMLIWKRCTNTFYIFDPYGRDELCQRDFTNGSCSLMSVTFVEHLVHLIISFSKADVKSEMSLYEISIKNFGKISSPIAGKPFPKRTHRLWAVVNGTYAIIPAANNGIQQPITGNEQNGSIVISLLALLYSNIERASTWRMEIIDELIKFGQAFYKTFLKRLKLKKKQHMNIVDIPDVIMLGAFRATMKKHPFLYTGHVTNCKSYLESQLTSVVRDLFASNYDAALLQIDNSVIAIWRDMEYYYLFDPFRRGKAGQVLDPEDYLTKGVACLQMHSNFESFCRILYQKALKMRRGGKFFVHGISIGCIRPMLSAANMKNKYPRLQITYPKLATKDLEKRQSKKGKGKKKLGRAYSIETIPDEDRIPEFEDADVVNTLLDELICEIIENMIEPTPSRLQLYKQADKVLLRSDKEYLQGLRYKLLHGEDYDNVYAEFQKQPSPPPRPLTLEEELEIRTNFELLPDGSWVVMGQSYIPQEETEVSKLNGLLSTLVATALSSKYNISTWNKELVDFAVESSNSFGEEFSNYEATLSAFLSKSMPKINIGKNIYLLHLERVIQSSMTRTLRQMLLESLITYNRLIVICQMFSCLIVKRYNFLYMFIGFPCTPVGYRKFGSGPGCLLRFVELDSLIRRIEFGCNPQGCEITNYVAVAIRVLDMTNVPPERYRQWPPEVEESVYAAESDRKQKLDRLRMDKIRFLDRELRKENERIQRFLEEKEEKIAARAQKRTKGKGKKKVNMSRSAEPTDLEEEFDEDEMEEMEEYEEEEVELKHKPGKRLQRELDTSFKPHKILYGYRMREKDCNFKIQGTTALEGRSEALVDKIKPCFFASTLAVLYTILRPLNQWSAQRVDRVIESGKTIASRVTNMTSAFERFIKNVTVDDYKFDVWVKTHEPAGMAGANVSRKIAKSMQTRKYMLLQVSNTTFAIFHDEYYHLFDPYPSMEKSEGGEEEEEEDDDGDYVEKQGPRKGKCKKGVKRYGERNTASWVLFADIESLLKYVDKRAANASWQMAGEYALHVIDVISYRKAGPKTRILQLLTDLSVPIECKTTQHGEDEAVMCAHPETMAWLDLENCLPVWSRMNRRNTAGRYRNLPVTKLKRFDIEIDGRLWSLWGNLHPEAPVFGSASRGKQYLACNVMACCAAKVYRLTDWSPHLLDTIVINGDRYHRESLENIKLSDYEFSLEDLNLDCTLENIKFVVHLEHVAFGKLYNPGTRTTMNLADALMYFFTHFQFGVLQCYKHSLAIGRTMGFDGGFFMFDCQSKDHPLFPKGQGASYLLRTKHLQVLLYCIVVTLNVPYYNVSFTLHKVEMLREGASLEEEGEEEQVENN</sequence>
<feature type="compositionally biased region" description="Acidic residues" evidence="2">
    <location>
        <begin position="149"/>
        <end position="162"/>
    </location>
</feature>
<keyword evidence="4" id="KW-1185">Reference proteome</keyword>
<dbReference type="SMR" id="A0A034V5I3"/>
<name>A0A034V5I3_BACDO</name>
<dbReference type="KEGG" id="bdr:105228020"/>
<gene>
    <name evidence="5" type="primary">LOC105228020</name>
</gene>
<evidence type="ECO:0000313" key="5">
    <source>
        <dbReference type="RefSeq" id="XP_049317978.1"/>
    </source>
</evidence>
<feature type="region of interest" description="Disordered" evidence="2">
    <location>
        <begin position="1143"/>
        <end position="1173"/>
    </location>
</feature>
<dbReference type="OMA" id="MRYIDEE"/>
<reference evidence="5" key="2">
    <citation type="submission" date="2025-05" db="UniProtKB">
        <authorList>
            <consortium name="RefSeq"/>
        </authorList>
    </citation>
    <scope>IDENTIFICATION</scope>
    <source>
        <tissue evidence="5">Adult</tissue>
    </source>
</reference>
<dbReference type="PANTHER" id="PTHR40552:SF6">
    <property type="entry name" value="FI09606P-RELATED"/>
    <property type="match status" value="1"/>
</dbReference>
<dbReference type="OrthoDB" id="8062037at2759"/>
<keyword evidence="1" id="KW-0175">Coiled coil</keyword>
<feature type="coiled-coil region" evidence="1">
    <location>
        <begin position="1115"/>
        <end position="1142"/>
    </location>
</feature>
<dbReference type="Proteomes" id="UP001652620">
    <property type="component" value="Unplaced"/>
</dbReference>
<reference evidence="3" key="1">
    <citation type="journal article" date="2014" name="BMC Genomics">
        <title>Characterizing the developmental transcriptome of the oriental fruit fly, Bactrocera dorsalis (Diptera: Tephritidae) through comparative genomic analysis with Drosophila melanogaster utilizing modENCODE datasets.</title>
        <authorList>
            <person name="Geib S.M."/>
            <person name="Calla B."/>
            <person name="Hall B."/>
            <person name="Hou S."/>
            <person name="Manoukis N.C."/>
        </authorList>
    </citation>
    <scope>NUCLEOTIDE SEQUENCE</scope>
    <source>
        <strain evidence="3">Punador</strain>
    </source>
</reference>
<proteinExistence type="predicted"/>
<dbReference type="RefSeq" id="XP_049317978.1">
    <property type="nucleotide sequence ID" value="XM_049462021.1"/>
</dbReference>
<protein>
    <submittedName>
        <fullName evidence="5">Uncharacterized protein LOC105228020</fullName>
    </submittedName>
</protein>
<dbReference type="EMBL" id="GAKP01021550">
    <property type="protein sequence ID" value="JAC37402.1"/>
    <property type="molecule type" value="Transcribed_RNA"/>
</dbReference>
<dbReference type="PANTHER" id="PTHR40552">
    <property type="entry name" value="AT05186P-RELATED"/>
    <property type="match status" value="1"/>
</dbReference>
<feature type="compositionally biased region" description="Basic residues" evidence="2">
    <location>
        <begin position="1144"/>
        <end position="1157"/>
    </location>
</feature>
<dbReference type="GeneID" id="105228020"/>
<evidence type="ECO:0000313" key="3">
    <source>
        <dbReference type="EMBL" id="JAC37402.1"/>
    </source>
</evidence>
<organism evidence="3">
    <name type="scientific">Bactrocera dorsalis</name>
    <name type="common">Oriental fruit fly</name>
    <name type="synonym">Dacus dorsalis</name>
    <dbReference type="NCBI Taxonomy" id="27457"/>
    <lineage>
        <taxon>Eukaryota</taxon>
        <taxon>Metazoa</taxon>
        <taxon>Ecdysozoa</taxon>
        <taxon>Arthropoda</taxon>
        <taxon>Hexapoda</taxon>
        <taxon>Insecta</taxon>
        <taxon>Pterygota</taxon>
        <taxon>Neoptera</taxon>
        <taxon>Endopterygota</taxon>
        <taxon>Diptera</taxon>
        <taxon>Brachycera</taxon>
        <taxon>Muscomorpha</taxon>
        <taxon>Tephritoidea</taxon>
        <taxon>Tephritidae</taxon>
        <taxon>Bactrocera</taxon>
        <taxon>Bactrocera</taxon>
    </lineage>
</organism>
<evidence type="ECO:0000256" key="1">
    <source>
        <dbReference type="SAM" id="Coils"/>
    </source>
</evidence>